<keyword evidence="1" id="KW-0238">DNA-binding</keyword>
<dbReference type="Proteomes" id="UP001140973">
    <property type="component" value="Unassembled WGS sequence"/>
</dbReference>
<evidence type="ECO:0000313" key="1">
    <source>
        <dbReference type="EMBL" id="MDE1348049.1"/>
    </source>
</evidence>
<dbReference type="RefSeq" id="WP_171981328.1">
    <property type="nucleotide sequence ID" value="NZ_JAAKZK010000029.1"/>
</dbReference>
<evidence type="ECO:0000313" key="2">
    <source>
        <dbReference type="EMBL" id="MDE1359071.1"/>
    </source>
</evidence>
<dbReference type="InterPro" id="IPR038056">
    <property type="entry name" value="YjbR-like_sf"/>
</dbReference>
<dbReference type="InterPro" id="IPR058532">
    <property type="entry name" value="YjbR/MT2646/Rv2570-like"/>
</dbReference>
<sequence>MELADIESFLEALPQAQSSYPFGPDALVYKIRGKMFAYTSQSSNQPFVTLKCTPQDAEVLTSEFSSIRPGYHMNKRHWISITLNGDVDDNMLEELCECSYKLVVSKLKKTDRVALQHLFQQAKPS</sequence>
<evidence type="ECO:0000313" key="3">
    <source>
        <dbReference type="Proteomes" id="UP001140978"/>
    </source>
</evidence>
<dbReference type="SUPFAM" id="SSF142906">
    <property type="entry name" value="YjbR-like"/>
    <property type="match status" value="1"/>
</dbReference>
<dbReference type="Pfam" id="PF04237">
    <property type="entry name" value="YjbR"/>
    <property type="match status" value="1"/>
</dbReference>
<dbReference type="GO" id="GO:0003677">
    <property type="term" value="F:DNA binding"/>
    <property type="evidence" value="ECO:0007669"/>
    <property type="project" value="UniProtKB-KW"/>
</dbReference>
<dbReference type="EMBL" id="JAKNAP010000131">
    <property type="protein sequence ID" value="MDE1359071.1"/>
    <property type="molecule type" value="Genomic_DNA"/>
</dbReference>
<dbReference type="InterPro" id="IPR007351">
    <property type="entry name" value="YjbR"/>
</dbReference>
<dbReference type="PANTHER" id="PTHR35145:SF1">
    <property type="entry name" value="CYTOPLASMIC PROTEIN"/>
    <property type="match status" value="1"/>
</dbReference>
<protein>
    <submittedName>
        <fullName evidence="1">MmcQ/YjbR family DNA-binding protein</fullName>
    </submittedName>
</protein>
<dbReference type="Proteomes" id="UP001140978">
    <property type="component" value="Unassembled WGS sequence"/>
</dbReference>
<comment type="caution">
    <text evidence="1">The sequence shown here is derived from an EMBL/GenBank/DDBJ whole genome shotgun (WGS) entry which is preliminary data.</text>
</comment>
<dbReference type="AlphaFoldDB" id="A0A9X4FC80"/>
<dbReference type="EMBL" id="JAKNAX010000072">
    <property type="protein sequence ID" value="MDE1348049.1"/>
    <property type="molecule type" value="Genomic_DNA"/>
</dbReference>
<name>A0A9X4FC80_9VIBR</name>
<gene>
    <name evidence="2" type="ORF">L9W73_17495</name>
    <name evidence="1" type="ORF">L9X51_16750</name>
</gene>
<reference evidence="1" key="1">
    <citation type="submission" date="2022-02" db="EMBL/GenBank/DDBJ databases">
        <title>Emergence and expansion in Europe of a Vibrio aestuarianus clonal complex pathogenic for oysters.</title>
        <authorList>
            <person name="Mesnil A."/>
            <person name="Travers M.-A."/>
        </authorList>
    </citation>
    <scope>NUCLEOTIDE SEQUENCE</scope>
    <source>
        <strain evidence="2">151-ITT-15-cp-1</strain>
        <strain evidence="1">19_064_15T1</strain>
    </source>
</reference>
<proteinExistence type="predicted"/>
<accession>A0A9X4FC80</accession>
<organism evidence="1 3">
    <name type="scientific">Vibrio aestuarianus</name>
    <dbReference type="NCBI Taxonomy" id="28171"/>
    <lineage>
        <taxon>Bacteria</taxon>
        <taxon>Pseudomonadati</taxon>
        <taxon>Pseudomonadota</taxon>
        <taxon>Gammaproteobacteria</taxon>
        <taxon>Vibrionales</taxon>
        <taxon>Vibrionaceae</taxon>
        <taxon>Vibrio</taxon>
    </lineage>
</organism>
<dbReference type="PANTHER" id="PTHR35145">
    <property type="entry name" value="CYTOPLASMIC PROTEIN-RELATED"/>
    <property type="match status" value="1"/>
</dbReference>
<dbReference type="Gene3D" id="3.90.1150.30">
    <property type="match status" value="1"/>
</dbReference>